<feature type="transmembrane region" description="Helical" evidence="8">
    <location>
        <begin position="332"/>
        <end position="352"/>
    </location>
</feature>
<keyword evidence="11" id="KW-1185">Reference proteome</keyword>
<sequence>MNQQYSKKVLWLILIVSLLKLVTASLIELGNDEVYYWTYAVQPDWNHFDHPPMVGWMIRLTTFNLHWVSEVSLRLGGILCAALSTWFIFKTGKLIGNEKAGWYSALVYNCSVYTGVIAGLFIMPDSPQMPFWTASLYIMAHLFIRNDENKLSTWLILGLMIGLATLCKVHGLYLWAGFGLFLLLTRAKWLLNWRLYAAAFVTLLCVLPIVYWNVINDFITYRFHSGRVTHTTIQWDMLGREIGGEIIYQNPVVFVLLLIAFVAMLRKRIRFNRKKASTWLLCMSVPMILLFWGVALLNPTLPHWSGPAYIPLFFVAGLYLEKRSRHVFPGFIKVAGVLMILVLIAGVALVRLSPVNFGSHEKANYGEYCPTLDLSGWKDLSKTFAAEARADIASGRMKNDAPILVNKWFPGGHIEFYTSRETGLRVLGIGALEDIHKFAWLNKERAPLKKGDDAYVIVPSNLPMDVGEIYGKHFTSVSSYTINQRRNGGVVRYFYVYRLKDCKQPFDDVIR</sequence>
<dbReference type="RefSeq" id="WP_161819053.1">
    <property type="nucleotide sequence ID" value="NZ_JAACJS010000015.1"/>
</dbReference>
<feature type="transmembrane region" description="Helical" evidence="8">
    <location>
        <begin position="246"/>
        <end position="265"/>
    </location>
</feature>
<proteinExistence type="predicted"/>
<reference evidence="10 11" key="1">
    <citation type="submission" date="2020-01" db="EMBL/GenBank/DDBJ databases">
        <title>Genome analysis.</title>
        <authorList>
            <person name="Wu S."/>
            <person name="Wang G."/>
        </authorList>
    </citation>
    <scope>NUCLEOTIDE SEQUENCE [LARGE SCALE GENOMIC DNA]</scope>
    <source>
        <strain evidence="10 11">SYL130</strain>
    </source>
</reference>
<dbReference type="InterPro" id="IPR050297">
    <property type="entry name" value="LipidA_mod_glycosyltrf_83"/>
</dbReference>
<feature type="transmembrane region" description="Helical" evidence="8">
    <location>
        <begin position="301"/>
        <end position="320"/>
    </location>
</feature>
<dbReference type="EMBL" id="JAACJS010000015">
    <property type="protein sequence ID" value="NCI50739.1"/>
    <property type="molecule type" value="Genomic_DNA"/>
</dbReference>
<evidence type="ECO:0000313" key="11">
    <source>
        <dbReference type="Proteomes" id="UP000753802"/>
    </source>
</evidence>
<comment type="caution">
    <text evidence="10">The sequence shown here is derived from an EMBL/GenBank/DDBJ whole genome shotgun (WGS) entry which is preliminary data.</text>
</comment>
<evidence type="ECO:0000313" key="10">
    <source>
        <dbReference type="EMBL" id="NCI50739.1"/>
    </source>
</evidence>
<feature type="transmembrane region" description="Helical" evidence="8">
    <location>
        <begin position="277"/>
        <end position="295"/>
    </location>
</feature>
<feature type="transmembrane region" description="Helical" evidence="8">
    <location>
        <begin position="101"/>
        <end position="123"/>
    </location>
</feature>
<feature type="domain" description="Glycosyltransferase RgtA/B/C/D-like" evidence="9">
    <location>
        <begin position="49"/>
        <end position="212"/>
    </location>
</feature>
<evidence type="ECO:0000256" key="2">
    <source>
        <dbReference type="ARBA" id="ARBA00022475"/>
    </source>
</evidence>
<name>A0ABW9ZUQ8_9BACT</name>
<organism evidence="10 11">
    <name type="scientific">Sediminibacterium roseum</name>
    <dbReference type="NCBI Taxonomy" id="1978412"/>
    <lineage>
        <taxon>Bacteria</taxon>
        <taxon>Pseudomonadati</taxon>
        <taxon>Bacteroidota</taxon>
        <taxon>Chitinophagia</taxon>
        <taxon>Chitinophagales</taxon>
        <taxon>Chitinophagaceae</taxon>
        <taxon>Sediminibacterium</taxon>
    </lineage>
</organism>
<comment type="subcellular location">
    <subcellularLocation>
        <location evidence="1">Cell membrane</location>
        <topology evidence="1">Multi-pass membrane protein</topology>
    </subcellularLocation>
</comment>
<keyword evidence="5 8" id="KW-0812">Transmembrane</keyword>
<dbReference type="PANTHER" id="PTHR33908">
    <property type="entry name" value="MANNOSYLTRANSFERASE YKCB-RELATED"/>
    <property type="match status" value="1"/>
</dbReference>
<accession>A0ABW9ZUQ8</accession>
<keyword evidence="3" id="KW-0328">Glycosyltransferase</keyword>
<keyword evidence="7 8" id="KW-0472">Membrane</keyword>
<evidence type="ECO:0000256" key="1">
    <source>
        <dbReference type="ARBA" id="ARBA00004651"/>
    </source>
</evidence>
<evidence type="ECO:0000256" key="6">
    <source>
        <dbReference type="ARBA" id="ARBA00022989"/>
    </source>
</evidence>
<evidence type="ECO:0000256" key="8">
    <source>
        <dbReference type="SAM" id="Phobius"/>
    </source>
</evidence>
<keyword evidence="6 8" id="KW-1133">Transmembrane helix</keyword>
<feature type="transmembrane region" description="Helical" evidence="8">
    <location>
        <begin position="71"/>
        <end position="89"/>
    </location>
</feature>
<evidence type="ECO:0000259" key="9">
    <source>
        <dbReference type="Pfam" id="PF13231"/>
    </source>
</evidence>
<evidence type="ECO:0000256" key="3">
    <source>
        <dbReference type="ARBA" id="ARBA00022676"/>
    </source>
</evidence>
<gene>
    <name evidence="10" type="ORF">GWC95_12445</name>
</gene>
<evidence type="ECO:0000256" key="4">
    <source>
        <dbReference type="ARBA" id="ARBA00022679"/>
    </source>
</evidence>
<feature type="transmembrane region" description="Helical" evidence="8">
    <location>
        <begin position="154"/>
        <end position="183"/>
    </location>
</feature>
<protein>
    <submittedName>
        <fullName evidence="10">Phospholipid carrier-dependent glycosyltransferase</fullName>
    </submittedName>
</protein>
<dbReference type="InterPro" id="IPR038731">
    <property type="entry name" value="RgtA/B/C-like"/>
</dbReference>
<evidence type="ECO:0000256" key="5">
    <source>
        <dbReference type="ARBA" id="ARBA00022692"/>
    </source>
</evidence>
<dbReference type="Pfam" id="PF13231">
    <property type="entry name" value="PMT_2"/>
    <property type="match status" value="1"/>
</dbReference>
<dbReference type="Proteomes" id="UP000753802">
    <property type="component" value="Unassembled WGS sequence"/>
</dbReference>
<feature type="transmembrane region" description="Helical" evidence="8">
    <location>
        <begin position="195"/>
        <end position="215"/>
    </location>
</feature>
<dbReference type="PANTHER" id="PTHR33908:SF11">
    <property type="entry name" value="MEMBRANE PROTEIN"/>
    <property type="match status" value="1"/>
</dbReference>
<keyword evidence="4" id="KW-0808">Transferase</keyword>
<keyword evidence="2" id="KW-1003">Cell membrane</keyword>
<evidence type="ECO:0000256" key="7">
    <source>
        <dbReference type="ARBA" id="ARBA00023136"/>
    </source>
</evidence>